<dbReference type="GO" id="GO:0032446">
    <property type="term" value="P:protein modification by small protein conjugation"/>
    <property type="evidence" value="ECO:0007669"/>
    <property type="project" value="TreeGrafter"/>
</dbReference>
<dbReference type="AlphaFoldDB" id="A0A8H5H0A0"/>
<evidence type="ECO:0000259" key="10">
    <source>
        <dbReference type="Pfam" id="PF16420"/>
    </source>
</evidence>
<dbReference type="Pfam" id="PF00899">
    <property type="entry name" value="ThiF"/>
    <property type="match status" value="1"/>
</dbReference>
<protein>
    <recommendedName>
        <fullName evidence="2 7">Ubiquitin-like modifier-activating enzyme ATG7</fullName>
    </recommendedName>
    <alternativeName>
        <fullName evidence="7">Autophagy-related protein 7</fullName>
    </alternativeName>
</protein>
<evidence type="ECO:0000256" key="6">
    <source>
        <dbReference type="PIRSR" id="PIRSR606285-1"/>
    </source>
</evidence>
<keyword evidence="12" id="KW-1185">Reference proteome</keyword>
<dbReference type="GO" id="GO:0000045">
    <property type="term" value="P:autophagosome assembly"/>
    <property type="evidence" value="ECO:0007669"/>
    <property type="project" value="TreeGrafter"/>
</dbReference>
<dbReference type="InterPro" id="IPR042523">
    <property type="entry name" value="Atg7_N_2"/>
</dbReference>
<dbReference type="InterPro" id="IPR006285">
    <property type="entry name" value="Atg7"/>
</dbReference>
<evidence type="ECO:0000259" key="9">
    <source>
        <dbReference type="Pfam" id="PF00899"/>
    </source>
</evidence>
<keyword evidence="4 7" id="KW-0653">Protein transport</keyword>
<dbReference type="EMBL" id="JAACJP010000036">
    <property type="protein sequence ID" value="KAF5374479.1"/>
    <property type="molecule type" value="Genomic_DNA"/>
</dbReference>
<dbReference type="InterPro" id="IPR032197">
    <property type="entry name" value="Atg7_N"/>
</dbReference>
<dbReference type="Gene3D" id="3.40.140.100">
    <property type="entry name" value="Ubiquitin-like modifier-activating enzyme ATG7 C-terminal domain"/>
    <property type="match status" value="1"/>
</dbReference>
<dbReference type="GO" id="GO:0019779">
    <property type="term" value="F:Atg8 activating enzyme activity"/>
    <property type="evidence" value="ECO:0007669"/>
    <property type="project" value="TreeGrafter"/>
</dbReference>
<dbReference type="GO" id="GO:0006995">
    <property type="term" value="P:cellular response to nitrogen starvation"/>
    <property type="evidence" value="ECO:0007669"/>
    <property type="project" value="TreeGrafter"/>
</dbReference>
<dbReference type="GO" id="GO:0000407">
    <property type="term" value="C:phagophore assembly site"/>
    <property type="evidence" value="ECO:0007669"/>
    <property type="project" value="UniProtKB-SubCell"/>
</dbReference>
<dbReference type="FunFam" id="3.40.140.70:FF:000001">
    <property type="entry name" value="Ubiquitin-like modifier-activating enzyme atg7"/>
    <property type="match status" value="1"/>
</dbReference>
<feature type="active site" description="Glycyl thioester intermediate" evidence="6">
    <location>
        <position position="554"/>
    </location>
</feature>
<comment type="function">
    <text evidence="7">E1-like activating enzyme involved in the 2 ubiquitin-like systems required for cytoplasm to vacuole transport (Cvt) and autophagy. Activates ATG12 for its conjugation with ATG5 and ATG8 for its conjugation with phosphatidylethanolamine. Both systems are needed for the ATG8 association to Cvt vesicles and autophagosomes membranes. Autophagy is essential for maintenance of amino acid levels and protein synthesis under nitrogen starvation. Required for selective autophagic degradation of the nucleus (nucleophagy) as well as for mitophagy which contributes to regulate mitochondrial quantity and quality by eliminating the mitochondria to a basal level to fulfill cellular energy requirements and preventing excess ROS production.</text>
</comment>
<evidence type="ECO:0000256" key="8">
    <source>
        <dbReference type="SAM" id="MobiDB-lite"/>
    </source>
</evidence>
<dbReference type="CDD" id="cd01486">
    <property type="entry name" value="Apg7"/>
    <property type="match status" value="1"/>
</dbReference>
<dbReference type="NCBIfam" id="TIGR01381">
    <property type="entry name" value="E1_like_apg7"/>
    <property type="match status" value="1"/>
</dbReference>
<reference evidence="11 12" key="1">
    <citation type="journal article" date="2020" name="ISME J.">
        <title>Uncovering the hidden diversity of litter-decomposition mechanisms in mushroom-forming fungi.</title>
        <authorList>
            <person name="Floudas D."/>
            <person name="Bentzer J."/>
            <person name="Ahren D."/>
            <person name="Johansson T."/>
            <person name="Persson P."/>
            <person name="Tunlid A."/>
        </authorList>
    </citation>
    <scope>NUCLEOTIDE SEQUENCE [LARGE SCALE GENOMIC DNA]</scope>
    <source>
        <strain evidence="11 12">CBS 661.87</strain>
    </source>
</reference>
<name>A0A8H5H0A0_9AGAR</name>
<feature type="domain" description="THIF-type NAD/FAD binding fold" evidence="9">
    <location>
        <begin position="348"/>
        <end position="581"/>
    </location>
</feature>
<comment type="similarity">
    <text evidence="1 7">Belongs to the ATG7 family.</text>
</comment>
<dbReference type="PANTHER" id="PTHR10953:SF3">
    <property type="entry name" value="UBIQUITIN-LIKE MODIFIER-ACTIVATING ENZYME ATG7"/>
    <property type="match status" value="1"/>
</dbReference>
<keyword evidence="7" id="KW-0833">Ubl conjugation pathway</keyword>
<evidence type="ECO:0000256" key="5">
    <source>
        <dbReference type="ARBA" id="ARBA00023006"/>
    </source>
</evidence>
<dbReference type="PANTHER" id="PTHR10953">
    <property type="entry name" value="UBIQUITIN-ACTIVATING ENZYME E1"/>
    <property type="match status" value="1"/>
</dbReference>
<organism evidence="11 12">
    <name type="scientific">Tricholomella constricta</name>
    <dbReference type="NCBI Taxonomy" id="117010"/>
    <lineage>
        <taxon>Eukaryota</taxon>
        <taxon>Fungi</taxon>
        <taxon>Dikarya</taxon>
        <taxon>Basidiomycota</taxon>
        <taxon>Agaricomycotina</taxon>
        <taxon>Agaricomycetes</taxon>
        <taxon>Agaricomycetidae</taxon>
        <taxon>Agaricales</taxon>
        <taxon>Tricholomatineae</taxon>
        <taxon>Lyophyllaceae</taxon>
        <taxon>Tricholomella</taxon>
    </lineage>
</organism>
<dbReference type="Gene3D" id="3.40.140.70">
    <property type="entry name" value="Ubiquitin-like modifier-activating enzyme ATG7 N-terminal domain"/>
    <property type="match status" value="1"/>
</dbReference>
<dbReference type="Gene3D" id="3.40.50.720">
    <property type="entry name" value="NAD(P)-binding Rossmann-like Domain"/>
    <property type="match status" value="1"/>
</dbReference>
<dbReference type="FunFam" id="3.40.50.720:FF:000243">
    <property type="entry name" value="Ubiquitin-like modifier-activating enzyme ATG7"/>
    <property type="match status" value="1"/>
</dbReference>
<dbReference type="GO" id="GO:0015031">
    <property type="term" value="P:protein transport"/>
    <property type="evidence" value="ECO:0007669"/>
    <property type="project" value="UniProtKB-UniRule"/>
</dbReference>
<keyword evidence="3 7" id="KW-0813">Transport</keyword>
<evidence type="ECO:0000256" key="4">
    <source>
        <dbReference type="ARBA" id="ARBA00022927"/>
    </source>
</evidence>
<evidence type="ECO:0000256" key="3">
    <source>
        <dbReference type="ARBA" id="ARBA00022448"/>
    </source>
</evidence>
<comment type="subunit">
    <text evidence="7">Homodimer.</text>
</comment>
<evidence type="ECO:0000313" key="11">
    <source>
        <dbReference type="EMBL" id="KAF5374479.1"/>
    </source>
</evidence>
<evidence type="ECO:0000313" key="12">
    <source>
        <dbReference type="Proteomes" id="UP000565441"/>
    </source>
</evidence>
<comment type="caution">
    <text evidence="11">The sequence shown here is derived from an EMBL/GenBank/DDBJ whole genome shotgun (WGS) entry which is preliminary data.</text>
</comment>
<evidence type="ECO:0000256" key="7">
    <source>
        <dbReference type="RuleBase" id="RU366022"/>
    </source>
</evidence>
<accession>A0A8H5H0A0</accession>
<feature type="domain" description="Ubiquitin-like modifier-activating enzyme Atg7 N-terminal" evidence="10">
    <location>
        <begin position="4"/>
        <end position="313"/>
    </location>
</feature>
<dbReference type="GO" id="GO:0000422">
    <property type="term" value="P:autophagy of mitochondrion"/>
    <property type="evidence" value="ECO:0007669"/>
    <property type="project" value="TreeGrafter"/>
</dbReference>
<dbReference type="OrthoDB" id="338614at2759"/>
<evidence type="ECO:0000256" key="2">
    <source>
        <dbReference type="ARBA" id="ARBA00017647"/>
    </source>
</evidence>
<dbReference type="InterPro" id="IPR000594">
    <property type="entry name" value="ThiF_NAD_FAD-bd"/>
</dbReference>
<comment type="subcellular location">
    <subcellularLocation>
        <location evidence="7">Cytoplasm</location>
    </subcellularLocation>
    <subcellularLocation>
        <location evidence="7">Preautophagosomal structure</location>
    </subcellularLocation>
</comment>
<dbReference type="GO" id="GO:0019778">
    <property type="term" value="F:Atg12 activating enzyme activity"/>
    <property type="evidence" value="ECO:0007669"/>
    <property type="project" value="TreeGrafter"/>
</dbReference>
<gene>
    <name evidence="11" type="ORF">D9615_009060</name>
</gene>
<dbReference type="SUPFAM" id="SSF69572">
    <property type="entry name" value="Activating enzymes of the ubiquitin-like proteins"/>
    <property type="match status" value="1"/>
</dbReference>
<dbReference type="Proteomes" id="UP000565441">
    <property type="component" value="Unassembled WGS sequence"/>
</dbReference>
<dbReference type="Pfam" id="PF16420">
    <property type="entry name" value="ATG7_N"/>
    <property type="match status" value="1"/>
</dbReference>
<evidence type="ECO:0000256" key="1">
    <source>
        <dbReference type="ARBA" id="ARBA00010931"/>
    </source>
</evidence>
<dbReference type="InterPro" id="IPR035985">
    <property type="entry name" value="Ubiquitin-activating_enz"/>
</dbReference>
<feature type="region of interest" description="Disordered" evidence="8">
    <location>
        <begin position="583"/>
        <end position="604"/>
    </location>
</feature>
<proteinExistence type="inferred from homology"/>
<keyword evidence="5 7" id="KW-0072">Autophagy</keyword>
<sequence length="693" mass="76528">MPIVQFAPFSSLIQPSFWHELTSLKVDVLRLSDEALPISGSYSVGRSVTDRESGKEIALGCNLSVGSESFDKGYKVTAGSVPASGTFKNYNTIEEFKAADKTALFNQEAVKIWDHILATRDTALLNHFLLITYADLKKYKYYYWFAFPAFVSKPAWEIAEEGWKDAIDEFSAEDLSSIQEQIRSHPSPLPFFLVRNDAKISPVEDYSTFFESTPPSSRTIAFIDPSANPTNPGWPLRNLLAYLRALYPETTSTVRVLCWRDTETHSSSWRSRFGVLEMGGVPSDEKVRPSAVGWEKNPQGKLGPRVADLAPMMDPTRHAIVLSVRKHRRLNYLRRLANQAVDLNLKLMRWRILPSLDLEKISTTKCLLLGAGTLGCYVARTLMGWGVRTITLADSAHVSFSNPVRQPLFEFEDCLDGGKPKAQCAAARLKKIYPGINASGHMLSIPMPGHPVPSASVAQTKAEVEKLEALIAEHDVVFLLMDSRESRWLPTVIAAAKGKIVINAALGFDTFLVMRHGPRGSSVRPNGARLGCYYCNDIVAPSDSLTDRTLDQMCTVTRPGLASIASSTAVELLASLLQHPDGLHAAAPPPNQDPSSHHQDSGGSVLGLVPHQLRGYLAQFRNLHIVGAAYDRCTGCSETVLQTYEKEGFEMMLKAFNDPKYLPTLTGLDKLYDEGEAALESVDWDEEDGDADF</sequence>
<keyword evidence="7" id="KW-0963">Cytoplasm</keyword>
<dbReference type="InterPro" id="IPR042522">
    <property type="entry name" value="Atg7_N_1"/>
</dbReference>
<dbReference type="InterPro" id="IPR045886">
    <property type="entry name" value="ThiF/MoeB/HesA"/>
</dbReference>
<dbReference type="GO" id="GO:0034727">
    <property type="term" value="P:piecemeal microautophagy of the nucleus"/>
    <property type="evidence" value="ECO:0007669"/>
    <property type="project" value="TreeGrafter"/>
</dbReference>